<comment type="caution">
    <text evidence="6">The sequence shown here is derived from an EMBL/GenBank/DDBJ whole genome shotgun (WGS) entry which is preliminary data.</text>
</comment>
<evidence type="ECO:0000313" key="6">
    <source>
        <dbReference type="EMBL" id="TGG40434.1"/>
    </source>
</evidence>
<proteinExistence type="predicted"/>
<dbReference type="InterPro" id="IPR017900">
    <property type="entry name" value="4Fe4S_Fe_S_CS"/>
</dbReference>
<dbReference type="PANTHER" id="PTHR43687">
    <property type="entry name" value="ADENYLYLSULFATE REDUCTASE, BETA SUBUNIT"/>
    <property type="match status" value="1"/>
</dbReference>
<accession>A0A4Z0V7S8</accession>
<dbReference type="RefSeq" id="WP_135471447.1">
    <property type="nucleotide sequence ID" value="NZ_CASCNC010000009.1"/>
</dbReference>
<gene>
    <name evidence="6" type="ORF">EZ315_06985</name>
</gene>
<evidence type="ECO:0000256" key="2">
    <source>
        <dbReference type="ARBA" id="ARBA00022723"/>
    </source>
</evidence>
<feature type="domain" description="4Fe-4S ferredoxin-type" evidence="5">
    <location>
        <begin position="6"/>
        <end position="35"/>
    </location>
</feature>
<dbReference type="InterPro" id="IPR017896">
    <property type="entry name" value="4Fe4S_Fe-S-bd"/>
</dbReference>
<dbReference type="Proteomes" id="UP000297635">
    <property type="component" value="Unassembled WGS sequence"/>
</dbReference>
<dbReference type="GeneID" id="82149533"/>
<name>A0A4Z0V7S8_9BACT</name>
<keyword evidence="2" id="KW-0479">Metal-binding</keyword>
<organism evidence="6 7">
    <name type="scientific">Duncaniella freteri</name>
    <dbReference type="NCBI Taxonomy" id="2530391"/>
    <lineage>
        <taxon>Bacteria</taxon>
        <taxon>Pseudomonadati</taxon>
        <taxon>Bacteroidota</taxon>
        <taxon>Bacteroidia</taxon>
        <taxon>Bacteroidales</taxon>
        <taxon>Muribaculaceae</taxon>
        <taxon>Duncaniella</taxon>
    </lineage>
</organism>
<dbReference type="Pfam" id="PF12838">
    <property type="entry name" value="Fer4_7"/>
    <property type="match status" value="1"/>
</dbReference>
<dbReference type="EMBL" id="SJSA01000001">
    <property type="protein sequence ID" value="TGG40434.1"/>
    <property type="molecule type" value="Genomic_DNA"/>
</dbReference>
<evidence type="ECO:0000256" key="1">
    <source>
        <dbReference type="ARBA" id="ARBA00022485"/>
    </source>
</evidence>
<keyword evidence="7" id="KW-1185">Reference proteome</keyword>
<reference evidence="6 7" key="1">
    <citation type="submission" date="2019-02" db="EMBL/GenBank/DDBJ databases">
        <title>Isolation and identification of novel species under the genus Muribaculum.</title>
        <authorList>
            <person name="Miyake S."/>
            <person name="Ding Y."/>
            <person name="Low A."/>
            <person name="Soh M."/>
            <person name="Seedorf H."/>
        </authorList>
    </citation>
    <scope>NUCLEOTIDE SEQUENCE [LARGE SCALE GENOMIC DNA]</scope>
    <source>
        <strain evidence="6 7">TLL-A3</strain>
    </source>
</reference>
<dbReference type="Gene3D" id="3.30.70.3270">
    <property type="match status" value="1"/>
</dbReference>
<dbReference type="Gene3D" id="3.30.70.20">
    <property type="match status" value="1"/>
</dbReference>
<keyword evidence="1" id="KW-0004">4Fe-4S</keyword>
<feature type="domain" description="4Fe-4S ferredoxin-type" evidence="5">
    <location>
        <begin position="44"/>
        <end position="73"/>
    </location>
</feature>
<dbReference type="InterPro" id="IPR050572">
    <property type="entry name" value="Fe-S_Ferredoxin"/>
</dbReference>
<evidence type="ECO:0000313" key="7">
    <source>
        <dbReference type="Proteomes" id="UP000297635"/>
    </source>
</evidence>
<dbReference type="GO" id="GO:0051539">
    <property type="term" value="F:4 iron, 4 sulfur cluster binding"/>
    <property type="evidence" value="ECO:0007669"/>
    <property type="project" value="UniProtKB-KW"/>
</dbReference>
<dbReference type="GO" id="GO:0046872">
    <property type="term" value="F:metal ion binding"/>
    <property type="evidence" value="ECO:0007669"/>
    <property type="project" value="UniProtKB-KW"/>
</dbReference>
<sequence>MAKITGAVDIDRERCKGCDLCVVACPCNVLKLQTKDVNDRGYHYAQDIAPEACIGCAACATVCPDGCITVYRVVEKS</sequence>
<dbReference type="PROSITE" id="PS00198">
    <property type="entry name" value="4FE4S_FER_1"/>
    <property type="match status" value="2"/>
</dbReference>
<evidence type="ECO:0000256" key="4">
    <source>
        <dbReference type="ARBA" id="ARBA00023014"/>
    </source>
</evidence>
<keyword evidence="4" id="KW-0411">Iron-sulfur</keyword>
<protein>
    <submittedName>
        <fullName evidence="6">4Fe-4S dicluster domain-containing protein</fullName>
    </submittedName>
</protein>
<evidence type="ECO:0000259" key="5">
    <source>
        <dbReference type="PROSITE" id="PS51379"/>
    </source>
</evidence>
<keyword evidence="3" id="KW-0408">Iron</keyword>
<dbReference type="PROSITE" id="PS51379">
    <property type="entry name" value="4FE4S_FER_2"/>
    <property type="match status" value="2"/>
</dbReference>
<evidence type="ECO:0000256" key="3">
    <source>
        <dbReference type="ARBA" id="ARBA00023004"/>
    </source>
</evidence>
<dbReference type="AlphaFoldDB" id="A0A4Z0V7S8"/>
<dbReference type="SUPFAM" id="SSF54862">
    <property type="entry name" value="4Fe-4S ferredoxins"/>
    <property type="match status" value="1"/>
</dbReference>
<dbReference type="PANTHER" id="PTHR43687:SF4">
    <property type="entry name" value="BLR5484 PROTEIN"/>
    <property type="match status" value="1"/>
</dbReference>